<feature type="non-terminal residue" evidence="2">
    <location>
        <position position="1"/>
    </location>
</feature>
<dbReference type="InterPro" id="IPR035892">
    <property type="entry name" value="C2_domain_sf"/>
</dbReference>
<reference evidence="2 3" key="1">
    <citation type="submission" date="2019-08" db="EMBL/GenBank/DDBJ databases">
        <title>Whole genome of Aphis craccivora.</title>
        <authorList>
            <person name="Voronova N.V."/>
            <person name="Shulinski R.S."/>
            <person name="Bandarenka Y.V."/>
            <person name="Zhorov D.G."/>
            <person name="Warner D."/>
        </authorList>
    </citation>
    <scope>NUCLEOTIDE SEQUENCE [LARGE SCALE GENOMIC DNA]</scope>
    <source>
        <strain evidence="2">180601</strain>
        <tissue evidence="2">Whole Body</tissue>
    </source>
</reference>
<dbReference type="EMBL" id="VUJU01001513">
    <property type="protein sequence ID" value="KAF0764958.1"/>
    <property type="molecule type" value="Genomic_DNA"/>
</dbReference>
<feature type="domain" description="C2" evidence="1">
    <location>
        <begin position="858"/>
        <end position="993"/>
    </location>
</feature>
<accession>A0A6G0Z3A4</accession>
<name>A0A6G0Z3A4_APHCR</name>
<dbReference type="SMART" id="SM00239">
    <property type="entry name" value="C2"/>
    <property type="match status" value="1"/>
</dbReference>
<comment type="caution">
    <text evidence="2">The sequence shown here is derived from an EMBL/GenBank/DDBJ whole genome shotgun (WGS) entry which is preliminary data.</text>
</comment>
<dbReference type="Gene3D" id="2.60.40.150">
    <property type="entry name" value="C2 domain"/>
    <property type="match status" value="1"/>
</dbReference>
<keyword evidence="3" id="KW-1185">Reference proteome</keyword>
<sequence>KLIDGYCITTNNTYNALLQITSFIKTISMMPNLPPFFNGKISGVLTLSILDISWYNSNVKSTTYVQFEWTGCQEKQKLLTSKYSKITYDIRTSYKSFLHYLSTCTLRCSVKSCENKTLAHAIMKNVLIDHENQLIKTLPLINNEKIIGTLKICFNVQTFNDTSFDNDINILKQFGINDEVLKTKNDKETYYPEIFKHKKSVRATPISSSSLRSNKSKEELTSDYLMGKNMDSDEEEEALNTLKIMPNGSAESIISAAEKIGIHSPPQSPLHIQGSTKIMTLKNHGIKNMKKFCEKFNNTELKTSFAKKLHKVSVPKDDVHLYLSILSVTVYRTAKSLQNYTNSTYIVQCLKDQEPYKMLRFMSKNVDHNVVKFKNVTQSSRLEGSTVKGVTIKVYVRLLSERCPIVLGETKQMLDWTGFLTTFGVPRFIKVPIWNNDKITGHLSLSYEFSKTPIVQKYENNFSENQEENIIDNIENKTQHNELIDISNPVDVINKKKLEDYKDTILYQTKDQIYMYNRLYPESIENNFDNQLLLNEFPKMESTKATKEKEIQTNFEVRQLNKSVQTQIKTFNVAIQVNSDELEDPMDKLDYFDVHNIFRCTHEFTINIEKKCDSKFNYVTYQFPECVTNSIGKVVSCCRTFRTFGNTNILHLIILPTTIPLETYFYNYYKKAAIVLNLHKNNNHSPERVSLLISHLIDMANKFKNSHIAKNLILNNNLSIPELSNNNVKVQIYYKRVYHSFPSPRPKLKNSCVSSLKKNSKIIVDLTESDSEDSINKTYTLIKHNNRFIDLTAESSTQTDPIPVKISHNCITQTENNLKPECIIIDDDSISIKNETENIMNTDITAIVKKQPNSINTKITQHTTIIDEKLDNSDIFKAKITIIEGYNLPMVKLNGDTIPTAPTTYIIMEDYDKSDLSTSSVVQQTNPIWNSEWVVVIPRNNFIERKWLLLGLWCKKYKNEYAGHDPKRDIRLGFIFIDLSALENDLKKTCRLYDVISETEEHRGKIKVAIDQFNNIDPCINNNFTPQPINERNIIQTNNKSISQKSNDSLVNEMHKKMQIEDNFLAETRNPSNSDAKYDQCIDLTEDSLHKFSKTCLKNTAAKPSLNGCFYKNDNVFDNTGTISSVTSWTSSSDDILCTNNSQIVNNILNNKTKMNRIKQIIRG</sequence>
<evidence type="ECO:0000313" key="2">
    <source>
        <dbReference type="EMBL" id="KAF0764958.1"/>
    </source>
</evidence>
<dbReference type="Proteomes" id="UP000478052">
    <property type="component" value="Unassembled WGS sequence"/>
</dbReference>
<evidence type="ECO:0000313" key="3">
    <source>
        <dbReference type="Proteomes" id="UP000478052"/>
    </source>
</evidence>
<dbReference type="Pfam" id="PF25339">
    <property type="entry name" value="C2_C2CD3_N"/>
    <property type="match status" value="1"/>
</dbReference>
<dbReference type="Pfam" id="PF00168">
    <property type="entry name" value="C2"/>
    <property type="match status" value="1"/>
</dbReference>
<dbReference type="InterPro" id="IPR057537">
    <property type="entry name" value="C2_C2CD3_N"/>
</dbReference>
<protein>
    <submittedName>
        <fullName evidence="2">C2 domain-containing protein</fullName>
    </submittedName>
</protein>
<evidence type="ECO:0000259" key="1">
    <source>
        <dbReference type="PROSITE" id="PS50004"/>
    </source>
</evidence>
<gene>
    <name evidence="2" type="ORF">FWK35_00008356</name>
</gene>
<proteinExistence type="predicted"/>
<dbReference type="PROSITE" id="PS50004">
    <property type="entry name" value="C2"/>
    <property type="match status" value="1"/>
</dbReference>
<dbReference type="AlphaFoldDB" id="A0A6G0Z3A4"/>
<dbReference type="OrthoDB" id="73919at2759"/>
<dbReference type="SUPFAM" id="SSF49562">
    <property type="entry name" value="C2 domain (Calcium/lipid-binding domain, CaLB)"/>
    <property type="match status" value="1"/>
</dbReference>
<dbReference type="InterPro" id="IPR000008">
    <property type="entry name" value="C2_dom"/>
</dbReference>
<organism evidence="2 3">
    <name type="scientific">Aphis craccivora</name>
    <name type="common">Cowpea aphid</name>
    <dbReference type="NCBI Taxonomy" id="307492"/>
    <lineage>
        <taxon>Eukaryota</taxon>
        <taxon>Metazoa</taxon>
        <taxon>Ecdysozoa</taxon>
        <taxon>Arthropoda</taxon>
        <taxon>Hexapoda</taxon>
        <taxon>Insecta</taxon>
        <taxon>Pterygota</taxon>
        <taxon>Neoptera</taxon>
        <taxon>Paraneoptera</taxon>
        <taxon>Hemiptera</taxon>
        <taxon>Sternorrhyncha</taxon>
        <taxon>Aphidomorpha</taxon>
        <taxon>Aphidoidea</taxon>
        <taxon>Aphididae</taxon>
        <taxon>Aphidini</taxon>
        <taxon>Aphis</taxon>
        <taxon>Aphis</taxon>
    </lineage>
</organism>